<dbReference type="InterPro" id="IPR051468">
    <property type="entry name" value="Fungal_SecMetab_SDRs"/>
</dbReference>
<dbReference type="GO" id="GO:0005737">
    <property type="term" value="C:cytoplasm"/>
    <property type="evidence" value="ECO:0007669"/>
    <property type="project" value="TreeGrafter"/>
</dbReference>
<dbReference type="AlphaFoldDB" id="A0AAW1SW45"/>
<dbReference type="SUPFAM" id="SSF51735">
    <property type="entry name" value="NAD(P)-binding Rossmann-fold domains"/>
    <property type="match status" value="1"/>
</dbReference>
<dbReference type="PANTHER" id="PTHR43544:SF12">
    <property type="entry name" value="NAD(P)-BINDING ROSSMANN-FOLD SUPERFAMILY PROTEIN"/>
    <property type="match status" value="1"/>
</dbReference>
<dbReference type="InterPro" id="IPR036291">
    <property type="entry name" value="NAD(P)-bd_dom_sf"/>
</dbReference>
<dbReference type="EMBL" id="JALJOV010000740">
    <property type="protein sequence ID" value="KAK9861552.1"/>
    <property type="molecule type" value="Genomic_DNA"/>
</dbReference>
<dbReference type="PRINTS" id="PR01397">
    <property type="entry name" value="DHBDHDRGNASE"/>
</dbReference>
<organism evidence="1 2">
    <name type="scientific">Apatococcus fuscideae</name>
    <dbReference type="NCBI Taxonomy" id="2026836"/>
    <lineage>
        <taxon>Eukaryota</taxon>
        <taxon>Viridiplantae</taxon>
        <taxon>Chlorophyta</taxon>
        <taxon>core chlorophytes</taxon>
        <taxon>Trebouxiophyceae</taxon>
        <taxon>Chlorellales</taxon>
        <taxon>Chlorellaceae</taxon>
        <taxon>Apatococcus</taxon>
    </lineage>
</organism>
<dbReference type="GO" id="GO:0019290">
    <property type="term" value="P:siderophore biosynthetic process"/>
    <property type="evidence" value="ECO:0007669"/>
    <property type="project" value="InterPro"/>
</dbReference>
<evidence type="ECO:0000313" key="1">
    <source>
        <dbReference type="EMBL" id="KAK9861552.1"/>
    </source>
</evidence>
<reference evidence="1 2" key="1">
    <citation type="journal article" date="2024" name="Nat. Commun.">
        <title>Phylogenomics reveals the evolutionary origins of lichenization in chlorophyte algae.</title>
        <authorList>
            <person name="Puginier C."/>
            <person name="Libourel C."/>
            <person name="Otte J."/>
            <person name="Skaloud P."/>
            <person name="Haon M."/>
            <person name="Grisel S."/>
            <person name="Petersen M."/>
            <person name="Berrin J.G."/>
            <person name="Delaux P.M."/>
            <person name="Dal Grande F."/>
            <person name="Keller J."/>
        </authorList>
    </citation>
    <scope>NUCLEOTIDE SEQUENCE [LARGE SCALE GENOMIC DNA]</scope>
    <source>
        <strain evidence="1 2">SAG 2523</strain>
    </source>
</reference>
<feature type="non-terminal residue" evidence="1">
    <location>
        <position position="174"/>
    </location>
</feature>
<proteinExistence type="predicted"/>
<accession>A0AAW1SW45</accession>
<dbReference type="Pfam" id="PF00106">
    <property type="entry name" value="adh_short"/>
    <property type="match status" value="1"/>
</dbReference>
<sequence>MLCGRHGSHHLSKRHLQGRRSSARRAIIMASKIGPGKHIAVTGANRGIGLEFTRQFLGRGNKLFVGVRNPEDVKDLQTLQQQNKGQLEIGRLDTSDTGSIKEWAHWLTGKTDHLDVLIQNAGTYGAEDLDEVTAERMMEVFNVNTIGPLITVQQLVQAGLLGPPGSIVGTLTSK</sequence>
<dbReference type="Proteomes" id="UP001485043">
    <property type="component" value="Unassembled WGS sequence"/>
</dbReference>
<dbReference type="InterPro" id="IPR002347">
    <property type="entry name" value="SDR_fam"/>
</dbReference>
<dbReference type="GO" id="GO:0008667">
    <property type="term" value="F:2,3-dihydro-2,3-dihydroxybenzoate dehydrogenase activity"/>
    <property type="evidence" value="ECO:0007669"/>
    <property type="project" value="InterPro"/>
</dbReference>
<evidence type="ECO:0000313" key="2">
    <source>
        <dbReference type="Proteomes" id="UP001485043"/>
    </source>
</evidence>
<name>A0AAW1SW45_9CHLO</name>
<keyword evidence="2" id="KW-1185">Reference proteome</keyword>
<gene>
    <name evidence="1" type="ORF">WJX84_011383</name>
</gene>
<dbReference type="InterPro" id="IPR003560">
    <property type="entry name" value="DHB_DH"/>
</dbReference>
<dbReference type="Gene3D" id="3.40.50.720">
    <property type="entry name" value="NAD(P)-binding Rossmann-like Domain"/>
    <property type="match status" value="1"/>
</dbReference>
<protein>
    <submittedName>
        <fullName evidence="1">Uncharacterized protein</fullName>
    </submittedName>
</protein>
<dbReference type="PANTHER" id="PTHR43544">
    <property type="entry name" value="SHORT-CHAIN DEHYDROGENASE/REDUCTASE"/>
    <property type="match status" value="1"/>
</dbReference>
<comment type="caution">
    <text evidence="1">The sequence shown here is derived from an EMBL/GenBank/DDBJ whole genome shotgun (WGS) entry which is preliminary data.</text>
</comment>